<feature type="transmembrane region" description="Helical" evidence="1">
    <location>
        <begin position="53"/>
        <end position="73"/>
    </location>
</feature>
<dbReference type="AlphaFoldDB" id="A0A1I3GK88"/>
<feature type="transmembrane region" description="Helical" evidence="1">
    <location>
        <begin position="158"/>
        <end position="176"/>
    </location>
</feature>
<gene>
    <name evidence="2" type="ORF">SAMN05421753_10722</name>
</gene>
<accession>A0A1I3GK88</accession>
<evidence type="ECO:0000256" key="1">
    <source>
        <dbReference type="SAM" id="Phobius"/>
    </source>
</evidence>
<keyword evidence="1" id="KW-0812">Transmembrane</keyword>
<keyword evidence="1" id="KW-0472">Membrane</keyword>
<dbReference type="RefSeq" id="WP_139228391.1">
    <property type="nucleotide sequence ID" value="NZ_FOQD01000007.1"/>
</dbReference>
<keyword evidence="1" id="KW-1133">Transmembrane helix</keyword>
<dbReference type="STRING" id="1576369.SAMN05421753_10722"/>
<protein>
    <recommendedName>
        <fullName evidence="4">Iron reductase</fullName>
    </recommendedName>
</protein>
<organism evidence="2 3">
    <name type="scientific">Planctomicrobium piriforme</name>
    <dbReference type="NCBI Taxonomy" id="1576369"/>
    <lineage>
        <taxon>Bacteria</taxon>
        <taxon>Pseudomonadati</taxon>
        <taxon>Planctomycetota</taxon>
        <taxon>Planctomycetia</taxon>
        <taxon>Planctomycetales</taxon>
        <taxon>Planctomycetaceae</taxon>
        <taxon>Planctomicrobium</taxon>
    </lineage>
</organism>
<dbReference type="OrthoDB" id="277696at2"/>
<proteinExistence type="predicted"/>
<sequence length="190" mass="21477">MGSDGLQTVTAPLSAGELAVLWTVRLSLVCFWISLELRMLAAGREQRLQAARLFWTVGYVAFVVHFLTAFHFVHHWSHADAFAVTARRTAQTVGMPFGAGIYVNHLFLVVWGIDVVWWWIKPANYLRRARWMTWAILGFMVFIAFHATVTFGQGPIRWWGLAGTLCLAGSLAWTALRRPGEMVTTARRTL</sequence>
<feature type="transmembrane region" description="Helical" evidence="1">
    <location>
        <begin position="93"/>
        <end position="119"/>
    </location>
</feature>
<evidence type="ECO:0000313" key="3">
    <source>
        <dbReference type="Proteomes" id="UP000199518"/>
    </source>
</evidence>
<name>A0A1I3GK88_9PLAN</name>
<dbReference type="Proteomes" id="UP000199518">
    <property type="component" value="Unassembled WGS sequence"/>
</dbReference>
<keyword evidence="3" id="KW-1185">Reference proteome</keyword>
<evidence type="ECO:0000313" key="2">
    <source>
        <dbReference type="EMBL" id="SFI23621.1"/>
    </source>
</evidence>
<reference evidence="3" key="1">
    <citation type="submission" date="2016-10" db="EMBL/GenBank/DDBJ databases">
        <authorList>
            <person name="Varghese N."/>
            <person name="Submissions S."/>
        </authorList>
    </citation>
    <scope>NUCLEOTIDE SEQUENCE [LARGE SCALE GENOMIC DNA]</scope>
    <source>
        <strain evidence="3">DSM 26348</strain>
    </source>
</reference>
<feature type="transmembrane region" description="Helical" evidence="1">
    <location>
        <begin position="20"/>
        <end position="41"/>
    </location>
</feature>
<evidence type="ECO:0008006" key="4">
    <source>
        <dbReference type="Google" id="ProtNLM"/>
    </source>
</evidence>
<feature type="transmembrane region" description="Helical" evidence="1">
    <location>
        <begin position="131"/>
        <end position="152"/>
    </location>
</feature>
<dbReference type="EMBL" id="FOQD01000007">
    <property type="protein sequence ID" value="SFI23621.1"/>
    <property type="molecule type" value="Genomic_DNA"/>
</dbReference>